<proteinExistence type="predicted"/>
<feature type="region of interest" description="Disordered" evidence="1">
    <location>
        <begin position="119"/>
        <end position="139"/>
    </location>
</feature>
<organism evidence="2 3">
    <name type="scientific">Malus domestica</name>
    <name type="common">Apple</name>
    <name type="synonym">Pyrus malus</name>
    <dbReference type="NCBI Taxonomy" id="3750"/>
    <lineage>
        <taxon>Eukaryota</taxon>
        <taxon>Viridiplantae</taxon>
        <taxon>Streptophyta</taxon>
        <taxon>Embryophyta</taxon>
        <taxon>Tracheophyta</taxon>
        <taxon>Spermatophyta</taxon>
        <taxon>Magnoliopsida</taxon>
        <taxon>eudicotyledons</taxon>
        <taxon>Gunneridae</taxon>
        <taxon>Pentapetalae</taxon>
        <taxon>rosids</taxon>
        <taxon>fabids</taxon>
        <taxon>Rosales</taxon>
        <taxon>Rosaceae</taxon>
        <taxon>Amygdaloideae</taxon>
        <taxon>Maleae</taxon>
        <taxon>Malus</taxon>
    </lineage>
</organism>
<evidence type="ECO:0000256" key="1">
    <source>
        <dbReference type="SAM" id="MobiDB-lite"/>
    </source>
</evidence>
<reference evidence="2 3" key="1">
    <citation type="submission" date="2018-10" db="EMBL/GenBank/DDBJ databases">
        <title>A high-quality apple genome assembly.</title>
        <authorList>
            <person name="Hu J."/>
        </authorList>
    </citation>
    <scope>NUCLEOTIDE SEQUENCE [LARGE SCALE GENOMIC DNA]</scope>
    <source>
        <strain evidence="3">cv. HFTH1</strain>
        <tissue evidence="2">Young leaf</tissue>
    </source>
</reference>
<dbReference type="Proteomes" id="UP000290289">
    <property type="component" value="Chromosome 6"/>
</dbReference>
<name>A0A498JIN4_MALDO</name>
<keyword evidence="3" id="KW-1185">Reference proteome</keyword>
<evidence type="ECO:0000313" key="3">
    <source>
        <dbReference type="Proteomes" id="UP000290289"/>
    </source>
</evidence>
<accession>A0A498JIN4</accession>
<dbReference type="EMBL" id="RDQH01000332">
    <property type="protein sequence ID" value="RXH95410.1"/>
    <property type="molecule type" value="Genomic_DNA"/>
</dbReference>
<feature type="compositionally biased region" description="Basic residues" evidence="1">
    <location>
        <begin position="128"/>
        <end position="139"/>
    </location>
</feature>
<dbReference type="AlphaFoldDB" id="A0A498JIN4"/>
<sequence>MVPGMNSKFIGISDVPPTTTLSILRYGNLGCSTSNDSRRSVNNLSQAPYVLGMIRRSLMRHSLVPLGQPTLATFRVGHLVHELSFRRVANQGVKDLNRGGATKGLAVEGVFSHKFRIGSKGRKENGKGKAKAIPKKVSK</sequence>
<protein>
    <submittedName>
        <fullName evidence="2">Uncharacterized protein</fullName>
    </submittedName>
</protein>
<gene>
    <name evidence="2" type="ORF">DVH24_007910</name>
</gene>
<evidence type="ECO:0000313" key="2">
    <source>
        <dbReference type="EMBL" id="RXH95410.1"/>
    </source>
</evidence>
<comment type="caution">
    <text evidence="2">The sequence shown here is derived from an EMBL/GenBank/DDBJ whole genome shotgun (WGS) entry which is preliminary data.</text>
</comment>